<dbReference type="InterPro" id="IPR045002">
    <property type="entry name" value="Ech1-like"/>
</dbReference>
<dbReference type="InterPro" id="IPR029045">
    <property type="entry name" value="ClpP/crotonase-like_dom_sf"/>
</dbReference>
<proteinExistence type="inferred from homology"/>
<name>A0A0A7EE04_9GAMM</name>
<organism evidence="2 3">
    <name type="scientific">Pseudoalteromonas piratica</name>
    <dbReference type="NCBI Taxonomy" id="1348114"/>
    <lineage>
        <taxon>Bacteria</taxon>
        <taxon>Pseudomonadati</taxon>
        <taxon>Pseudomonadota</taxon>
        <taxon>Gammaproteobacteria</taxon>
        <taxon>Alteromonadales</taxon>
        <taxon>Pseudoalteromonadaceae</taxon>
        <taxon>Pseudoalteromonas</taxon>
    </lineage>
</organism>
<dbReference type="eggNOG" id="COG1024">
    <property type="taxonomic scope" value="Bacteria"/>
</dbReference>
<dbReference type="NCBIfam" id="NF005699">
    <property type="entry name" value="PRK07509.1"/>
    <property type="match status" value="1"/>
</dbReference>
<evidence type="ECO:0000313" key="3">
    <source>
        <dbReference type="Proteomes" id="UP000030341"/>
    </source>
</evidence>
<dbReference type="KEGG" id="pseo:OM33_06815"/>
<dbReference type="CDD" id="cd06558">
    <property type="entry name" value="crotonase-like"/>
    <property type="match status" value="1"/>
</dbReference>
<protein>
    <submittedName>
        <fullName evidence="2">Enoyl-CoA hydratase</fullName>
    </submittedName>
</protein>
<sequence length="266" mass="29754">MKHLITLNIENGVATVVFDRAEKLNALTFDSFIQLDSIIKRLKKEKSLRLVVIEANGNDFCTGLDVKNISRSPLQMLKLLFKWLPGNANLAQRVTIGWQTIKAPVICKIHGRCFGGGMQIALGADFRLVSKDAQFSIMETRWGLTPDMAGSVMLQGLMPYDQALMLTHLAEPIDAKTARSLNLVTQVCDDLDSACEQLKASLLAKSPDALAANKRTYQKHMMLNKRKLLAAETLNQIKILRGKNVKRAINNRLKDESKPFYNSANW</sequence>
<dbReference type="PANTHER" id="PTHR43149">
    <property type="entry name" value="ENOYL-COA HYDRATASE"/>
    <property type="match status" value="1"/>
</dbReference>
<dbReference type="Gene3D" id="3.90.226.10">
    <property type="entry name" value="2-enoyl-CoA Hydratase, Chain A, domain 1"/>
    <property type="match status" value="1"/>
</dbReference>
<dbReference type="OrthoDB" id="4608673at2"/>
<dbReference type="STRING" id="1348114.OM33_06815"/>
<evidence type="ECO:0000313" key="2">
    <source>
        <dbReference type="EMBL" id="AIY64890.1"/>
    </source>
</evidence>
<dbReference type="HOGENOM" id="CLU_009834_7_0_6"/>
<dbReference type="SUPFAM" id="SSF52096">
    <property type="entry name" value="ClpP/crotonase"/>
    <property type="match status" value="1"/>
</dbReference>
<evidence type="ECO:0000256" key="1">
    <source>
        <dbReference type="ARBA" id="ARBA00005254"/>
    </source>
</evidence>
<dbReference type="PANTHER" id="PTHR43149:SF1">
    <property type="entry name" value="DELTA(3,5)-DELTA(2,4)-DIENOYL-COA ISOMERASE, MITOCHONDRIAL"/>
    <property type="match status" value="1"/>
</dbReference>
<comment type="similarity">
    <text evidence="1">Belongs to the enoyl-CoA hydratase/isomerase family.</text>
</comment>
<keyword evidence="3" id="KW-1185">Reference proteome</keyword>
<dbReference type="RefSeq" id="WP_038640273.1">
    <property type="nucleotide sequence ID" value="NZ_CP009888.1"/>
</dbReference>
<accession>A0A0A7EE04</accession>
<dbReference type="Proteomes" id="UP000030341">
    <property type="component" value="Chromosome 1"/>
</dbReference>
<dbReference type="EMBL" id="CP009888">
    <property type="protein sequence ID" value="AIY64890.1"/>
    <property type="molecule type" value="Genomic_DNA"/>
</dbReference>
<dbReference type="AlphaFoldDB" id="A0A0A7EE04"/>
<dbReference type="InterPro" id="IPR001753">
    <property type="entry name" value="Enoyl-CoA_hydra/iso"/>
</dbReference>
<dbReference type="GO" id="GO:0016853">
    <property type="term" value="F:isomerase activity"/>
    <property type="evidence" value="ECO:0007669"/>
    <property type="project" value="InterPro"/>
</dbReference>
<reference evidence="2 3" key="1">
    <citation type="submission" date="2014-11" db="EMBL/GenBank/DDBJ databases">
        <title>Complete Genome Sequence of Pseudoalteromonas sp. Strain OCN003 Isolated from Kaneohe Bay, Oahu, Hawaii.</title>
        <authorList>
            <person name="Beurmann S."/>
            <person name="Videau P."/>
            <person name="Ushijima B."/>
            <person name="Smith A.M."/>
            <person name="Aeby G.S."/>
            <person name="Callahan S.M."/>
            <person name="Belcaid M."/>
        </authorList>
    </citation>
    <scope>NUCLEOTIDE SEQUENCE [LARGE SCALE GENOMIC DNA]</scope>
    <source>
        <strain evidence="2 3">OCN003</strain>
    </source>
</reference>
<dbReference type="Pfam" id="PF00378">
    <property type="entry name" value="ECH_1"/>
    <property type="match status" value="1"/>
</dbReference>
<gene>
    <name evidence="2" type="ORF">OM33_06815</name>
</gene>